<evidence type="ECO:0000313" key="2">
    <source>
        <dbReference type="EMBL" id="CAF2100016.1"/>
    </source>
</evidence>
<dbReference type="Proteomes" id="UP000028999">
    <property type="component" value="Unassembled WGS sequence"/>
</dbReference>
<dbReference type="EMBL" id="HG994359">
    <property type="protein sequence ID" value="CAF2100016.1"/>
    <property type="molecule type" value="Genomic_DNA"/>
</dbReference>
<dbReference type="Gramene" id="CDY25364">
    <property type="protein sequence ID" value="CDY25364"/>
    <property type="gene ID" value="GSBRNA2T00029486001"/>
</dbReference>
<dbReference type="OMA" id="KAILFHY"/>
<dbReference type="Proteomes" id="UP001295469">
    <property type="component" value="Chromosome A05"/>
</dbReference>
<reference evidence="3 4" key="1">
    <citation type="journal article" date="2014" name="Science">
        <title>Plant genetics. Early allopolyploid evolution in the post-Neolithic Brassica napus oilseed genome.</title>
        <authorList>
            <person name="Chalhoub B."/>
            <person name="Denoeud F."/>
            <person name="Liu S."/>
            <person name="Parkin I.A."/>
            <person name="Tang H."/>
            <person name="Wang X."/>
            <person name="Chiquet J."/>
            <person name="Belcram H."/>
            <person name="Tong C."/>
            <person name="Samans B."/>
            <person name="Correa M."/>
            <person name="Da Silva C."/>
            <person name="Just J."/>
            <person name="Falentin C."/>
            <person name="Koh C.S."/>
            <person name="Le Clainche I."/>
            <person name="Bernard M."/>
            <person name="Bento P."/>
            <person name="Noel B."/>
            <person name="Labadie K."/>
            <person name="Alberti A."/>
            <person name="Charles M."/>
            <person name="Arnaud D."/>
            <person name="Guo H."/>
            <person name="Daviaud C."/>
            <person name="Alamery S."/>
            <person name="Jabbari K."/>
            <person name="Zhao M."/>
            <person name="Edger P.P."/>
            <person name="Chelaifa H."/>
            <person name="Tack D."/>
            <person name="Lassalle G."/>
            <person name="Mestiri I."/>
            <person name="Schnel N."/>
            <person name="Le Paslier M.C."/>
            <person name="Fan G."/>
            <person name="Renault V."/>
            <person name="Bayer P.E."/>
            <person name="Golicz A.A."/>
            <person name="Manoli S."/>
            <person name="Lee T.H."/>
            <person name="Thi V.H."/>
            <person name="Chalabi S."/>
            <person name="Hu Q."/>
            <person name="Fan C."/>
            <person name="Tollenaere R."/>
            <person name="Lu Y."/>
            <person name="Battail C."/>
            <person name="Shen J."/>
            <person name="Sidebottom C.H."/>
            <person name="Wang X."/>
            <person name="Canaguier A."/>
            <person name="Chauveau A."/>
            <person name="Berard A."/>
            <person name="Deniot G."/>
            <person name="Guan M."/>
            <person name="Liu Z."/>
            <person name="Sun F."/>
            <person name="Lim Y.P."/>
            <person name="Lyons E."/>
            <person name="Town C.D."/>
            <person name="Bancroft I."/>
            <person name="Wang X."/>
            <person name="Meng J."/>
            <person name="Ma J."/>
            <person name="Pires J.C."/>
            <person name="King G.J."/>
            <person name="Brunel D."/>
            <person name="Delourme R."/>
            <person name="Renard M."/>
            <person name="Aury J.M."/>
            <person name="Adams K.L."/>
            <person name="Batley J."/>
            <person name="Snowdon R.J."/>
            <person name="Tost J."/>
            <person name="Edwards D."/>
            <person name="Zhou Y."/>
            <person name="Hua W."/>
            <person name="Sharpe A.G."/>
            <person name="Paterson A.H."/>
            <person name="Guan C."/>
            <person name="Wincker P."/>
        </authorList>
    </citation>
    <scope>NUCLEOTIDE SEQUENCE [LARGE SCALE GENOMIC DNA]</scope>
    <source>
        <strain evidence="4">cv. Darmor-bzh</strain>
    </source>
</reference>
<gene>
    <name evidence="3" type="primary">BnaA05g19200D</name>
    <name evidence="2" type="ORF">DARMORV10_A05P29160.1</name>
    <name evidence="3" type="ORF">GSBRNA2T00029486001</name>
</gene>
<evidence type="ECO:0000313" key="3">
    <source>
        <dbReference type="EMBL" id="CDY25364.1"/>
    </source>
</evidence>
<dbReference type="PANTHER" id="PTHR36312">
    <property type="entry name" value="THIONIN-LIKE PROTEIN 1"/>
    <property type="match status" value="1"/>
</dbReference>
<dbReference type="EMBL" id="LK032174">
    <property type="protein sequence ID" value="CDY25364.1"/>
    <property type="molecule type" value="Genomic_DNA"/>
</dbReference>
<dbReference type="AlphaFoldDB" id="A0A078GJC5"/>
<dbReference type="PANTHER" id="PTHR36312:SF8">
    <property type="entry name" value="GENOME ASSEMBLY, CHROMOSOME: A05"/>
    <property type="match status" value="1"/>
</dbReference>
<accession>A0A078GJC5</accession>
<organism evidence="3 4">
    <name type="scientific">Brassica napus</name>
    <name type="common">Rape</name>
    <dbReference type="NCBI Taxonomy" id="3708"/>
    <lineage>
        <taxon>Eukaryota</taxon>
        <taxon>Viridiplantae</taxon>
        <taxon>Streptophyta</taxon>
        <taxon>Embryophyta</taxon>
        <taxon>Tracheophyta</taxon>
        <taxon>Spermatophyta</taxon>
        <taxon>Magnoliopsida</taxon>
        <taxon>eudicotyledons</taxon>
        <taxon>Gunneridae</taxon>
        <taxon>Pentapetalae</taxon>
        <taxon>rosids</taxon>
        <taxon>malvids</taxon>
        <taxon>Brassicales</taxon>
        <taxon>Brassicaceae</taxon>
        <taxon>Brassiceae</taxon>
        <taxon>Brassica</taxon>
    </lineage>
</organism>
<dbReference type="InterPro" id="IPR038975">
    <property type="entry name" value="THNL"/>
</dbReference>
<feature type="chain" id="PRO_5040560549" evidence="1">
    <location>
        <begin position="27"/>
        <end position="141"/>
    </location>
</feature>
<dbReference type="PaxDb" id="3708-A0A078GJC5"/>
<reference evidence="2" key="3">
    <citation type="submission" date="2021-01" db="EMBL/GenBank/DDBJ databases">
        <authorList>
            <consortium name="Genoscope - CEA"/>
            <person name="William W."/>
        </authorList>
    </citation>
    <scope>NUCLEOTIDE SEQUENCE</scope>
</reference>
<name>A0A078GJC5_BRANA</name>
<keyword evidence="1" id="KW-0732">Signal</keyword>
<proteinExistence type="predicted"/>
<sequence>MESKRMTIMFITMMIVIGNFVVQTEAQAQTNPFRSCFPGCIVSCAIEKKFPTGLMCPFTCLMTCLLPPTSNITTPPSQMILANKKIDHNDYFCKLGCASHHCLVLSSLQNPSKSLFIYSKKAILFHYYKNILFLDYLKISY</sequence>
<feature type="signal peptide" evidence="1">
    <location>
        <begin position="1"/>
        <end position="26"/>
    </location>
</feature>
<evidence type="ECO:0000313" key="4">
    <source>
        <dbReference type="Proteomes" id="UP000028999"/>
    </source>
</evidence>
<reference evidence="3" key="2">
    <citation type="submission" date="2014-06" db="EMBL/GenBank/DDBJ databases">
        <authorList>
            <person name="Genoscope - CEA"/>
        </authorList>
    </citation>
    <scope>NUCLEOTIDE SEQUENCE</scope>
</reference>
<evidence type="ECO:0000256" key="1">
    <source>
        <dbReference type="SAM" id="SignalP"/>
    </source>
</evidence>
<keyword evidence="4" id="KW-1185">Reference proteome</keyword>
<protein>
    <submittedName>
        <fullName evidence="2">(rape) hypothetical protein</fullName>
    </submittedName>
    <submittedName>
        <fullName evidence="3">BnaA05g19200D protein</fullName>
    </submittedName>
</protein>